<gene>
    <name evidence="8" type="ORF">GNI_054810</name>
</gene>
<organism evidence="8 9">
    <name type="scientific">Gregarina niphandrodes</name>
    <name type="common">Septate eugregarine</name>
    <dbReference type="NCBI Taxonomy" id="110365"/>
    <lineage>
        <taxon>Eukaryota</taxon>
        <taxon>Sar</taxon>
        <taxon>Alveolata</taxon>
        <taxon>Apicomplexa</taxon>
        <taxon>Conoidasida</taxon>
        <taxon>Gregarinasina</taxon>
        <taxon>Eugregarinorida</taxon>
        <taxon>Gregarinidae</taxon>
        <taxon>Gregarina</taxon>
    </lineage>
</organism>
<accession>A0A023B906</accession>
<evidence type="ECO:0000256" key="6">
    <source>
        <dbReference type="PIRNR" id="PIRNR015840"/>
    </source>
</evidence>
<dbReference type="InterPro" id="IPR005045">
    <property type="entry name" value="CDC50/LEM3_fam"/>
</dbReference>
<evidence type="ECO:0000256" key="3">
    <source>
        <dbReference type="ARBA" id="ARBA00022692"/>
    </source>
</evidence>
<dbReference type="Proteomes" id="UP000019763">
    <property type="component" value="Unassembled WGS sequence"/>
</dbReference>
<evidence type="ECO:0000256" key="5">
    <source>
        <dbReference type="ARBA" id="ARBA00023136"/>
    </source>
</evidence>
<dbReference type="EMBL" id="AFNH02000417">
    <property type="protein sequence ID" value="EZG70682.1"/>
    <property type="molecule type" value="Genomic_DNA"/>
</dbReference>
<keyword evidence="5 6" id="KW-0472">Membrane</keyword>
<dbReference type="eggNOG" id="KOG2952">
    <property type="taxonomic scope" value="Eukaryota"/>
</dbReference>
<dbReference type="RefSeq" id="XP_011129902.1">
    <property type="nucleotide sequence ID" value="XM_011131600.1"/>
</dbReference>
<comment type="similarity">
    <text evidence="2 6">Belongs to the CDC50/LEM3 family.</text>
</comment>
<dbReference type="VEuPathDB" id="CryptoDB:GNI_054810"/>
<evidence type="ECO:0000256" key="7">
    <source>
        <dbReference type="SAM" id="Phobius"/>
    </source>
</evidence>
<dbReference type="GeneID" id="22912024"/>
<keyword evidence="3 7" id="KW-0812">Transmembrane</keyword>
<comment type="subcellular location">
    <subcellularLocation>
        <location evidence="1">Membrane</location>
        <topology evidence="1">Multi-pass membrane protein</topology>
    </subcellularLocation>
</comment>
<dbReference type="PANTHER" id="PTHR10926:SF0">
    <property type="entry name" value="CDC50, ISOFORM A"/>
    <property type="match status" value="1"/>
</dbReference>
<comment type="caution">
    <text evidence="8">The sequence shown here is derived from an EMBL/GenBank/DDBJ whole genome shotgun (WGS) entry which is preliminary data.</text>
</comment>
<sequence length="332" mass="37300">MTERNYNGGRNTVDWPGGTWWVLRPVWLVSVLSSVGTVLLSAGVYLIVNSSSLVECGIEYSDSPVECGAGCEQILSITRDHCSGNIGSHRQLTEDPTTGELIFRDVDYIKGPIFTYYRLDGFGQNLSTFRSSRVLAQLKGNSITDRNRLSLCEPAVSAPNNYLILTPCGIAARSVFNDTFVPFKYCQTGVRDCKIYYNYRQRVQDILWPNDEEYLFKNPSGNLTVFLDEWLDEEIFPGRMENAHFQVWMRDSALPNFLKAYGVIDDDVDLPLHIQVTNRYPITSYGGHKYFIITQLSYLGGRSAFLGTLYSVVGAIIILLAIIPAIIKIVKA</sequence>
<dbReference type="GO" id="GO:0005783">
    <property type="term" value="C:endoplasmic reticulum"/>
    <property type="evidence" value="ECO:0007669"/>
    <property type="project" value="TreeGrafter"/>
</dbReference>
<evidence type="ECO:0000313" key="8">
    <source>
        <dbReference type="EMBL" id="EZG70682.1"/>
    </source>
</evidence>
<dbReference type="OMA" id="ENWVGPR"/>
<feature type="transmembrane region" description="Helical" evidence="7">
    <location>
        <begin position="26"/>
        <end position="48"/>
    </location>
</feature>
<dbReference type="PANTHER" id="PTHR10926">
    <property type="entry name" value="CELL CYCLE CONTROL PROTEIN 50"/>
    <property type="match status" value="1"/>
</dbReference>
<dbReference type="GO" id="GO:0005886">
    <property type="term" value="C:plasma membrane"/>
    <property type="evidence" value="ECO:0007669"/>
    <property type="project" value="TreeGrafter"/>
</dbReference>
<keyword evidence="9" id="KW-1185">Reference proteome</keyword>
<name>A0A023B906_GRENI</name>
<evidence type="ECO:0000256" key="2">
    <source>
        <dbReference type="ARBA" id="ARBA00009457"/>
    </source>
</evidence>
<proteinExistence type="inferred from homology"/>
<protein>
    <submittedName>
        <fullName evidence="8">LEM3/CDC50 family protein</fullName>
    </submittedName>
</protein>
<dbReference type="OrthoDB" id="340608at2759"/>
<feature type="transmembrane region" description="Helical" evidence="7">
    <location>
        <begin position="304"/>
        <end position="327"/>
    </location>
</feature>
<dbReference type="GO" id="GO:0005794">
    <property type="term" value="C:Golgi apparatus"/>
    <property type="evidence" value="ECO:0007669"/>
    <property type="project" value="TreeGrafter"/>
</dbReference>
<reference evidence="8" key="1">
    <citation type="submission" date="2013-12" db="EMBL/GenBank/DDBJ databases">
        <authorList>
            <person name="Omoto C.K."/>
            <person name="Sibley D."/>
            <person name="Venepally P."/>
            <person name="Hadjithomas M."/>
            <person name="Karamycheva S."/>
            <person name="Brunk B."/>
            <person name="Roos D."/>
            <person name="Caler E."/>
            <person name="Lorenzi H."/>
        </authorList>
    </citation>
    <scope>NUCLEOTIDE SEQUENCE</scope>
</reference>
<dbReference type="AlphaFoldDB" id="A0A023B906"/>
<dbReference type="Pfam" id="PF03381">
    <property type="entry name" value="CDC50"/>
    <property type="match status" value="1"/>
</dbReference>
<evidence type="ECO:0000256" key="4">
    <source>
        <dbReference type="ARBA" id="ARBA00022989"/>
    </source>
</evidence>
<dbReference type="PIRSF" id="PIRSF015840">
    <property type="entry name" value="DUF284_TM_euk"/>
    <property type="match status" value="1"/>
</dbReference>
<keyword evidence="4 7" id="KW-1133">Transmembrane helix</keyword>
<evidence type="ECO:0000313" key="9">
    <source>
        <dbReference type="Proteomes" id="UP000019763"/>
    </source>
</evidence>
<evidence type="ECO:0000256" key="1">
    <source>
        <dbReference type="ARBA" id="ARBA00004141"/>
    </source>
</evidence>